<keyword evidence="1" id="KW-0472">Membrane</keyword>
<dbReference type="InterPro" id="IPR013766">
    <property type="entry name" value="Thioredoxin_domain"/>
</dbReference>
<feature type="transmembrane region" description="Helical" evidence="1">
    <location>
        <begin position="7"/>
        <end position="26"/>
    </location>
</feature>
<accession>A0A562ZHK0</accession>
<feature type="domain" description="Thioredoxin" evidence="2">
    <location>
        <begin position="11"/>
        <end position="210"/>
    </location>
</feature>
<keyword evidence="4" id="KW-1185">Reference proteome</keyword>
<keyword evidence="1" id="KW-1133">Transmembrane helix</keyword>
<dbReference type="InterPro" id="IPR012336">
    <property type="entry name" value="Thioredoxin-like_fold"/>
</dbReference>
<evidence type="ECO:0000313" key="4">
    <source>
        <dbReference type="Proteomes" id="UP000318199"/>
    </source>
</evidence>
<sequence>MTRQKTWLISMAVGAVVAAVLAYLFWPATQDPSTQPVQASLVRPHSPVLGAAHAPVTVVEFFDPSCEACRAFHPFVKRLLLDHDGKVRVVIRYAPFHKGSDEAVAILEAAREQGRYEAVLSALLERQPEWAAHGAPDLALAWQIATEAGLDTSPERRQSATARARIVLEQDVADLNTLGIEKTPTFFVNGQPLARFHPDELRAQVERELKAQR</sequence>
<name>A0A562ZHK0_9BURK</name>
<evidence type="ECO:0000259" key="2">
    <source>
        <dbReference type="PROSITE" id="PS51352"/>
    </source>
</evidence>
<keyword evidence="1" id="KW-0812">Transmembrane</keyword>
<reference evidence="3 4" key="1">
    <citation type="submission" date="2019-07" db="EMBL/GenBank/DDBJ databases">
        <title>Caenimonas sedimenti sp. nov., isolated from activated sludge.</title>
        <authorList>
            <person name="Xu J."/>
        </authorList>
    </citation>
    <scope>NUCLEOTIDE SEQUENCE [LARGE SCALE GENOMIC DNA]</scope>
    <source>
        <strain evidence="3 4">HX-9-20</strain>
    </source>
</reference>
<organism evidence="3 4">
    <name type="scientific">Caenimonas sedimenti</name>
    <dbReference type="NCBI Taxonomy" id="2596921"/>
    <lineage>
        <taxon>Bacteria</taxon>
        <taxon>Pseudomonadati</taxon>
        <taxon>Pseudomonadota</taxon>
        <taxon>Betaproteobacteria</taxon>
        <taxon>Burkholderiales</taxon>
        <taxon>Comamonadaceae</taxon>
        <taxon>Caenimonas</taxon>
    </lineage>
</organism>
<dbReference type="SUPFAM" id="SSF52833">
    <property type="entry name" value="Thioredoxin-like"/>
    <property type="match status" value="1"/>
</dbReference>
<dbReference type="Proteomes" id="UP000318199">
    <property type="component" value="Unassembled WGS sequence"/>
</dbReference>
<comment type="caution">
    <text evidence="3">The sequence shown here is derived from an EMBL/GenBank/DDBJ whole genome shotgun (WGS) entry which is preliminary data.</text>
</comment>
<dbReference type="AlphaFoldDB" id="A0A562ZHK0"/>
<dbReference type="RefSeq" id="WP_145895641.1">
    <property type="nucleotide sequence ID" value="NZ_VOBQ01000021.1"/>
</dbReference>
<dbReference type="Pfam" id="PF13462">
    <property type="entry name" value="Thioredoxin_4"/>
    <property type="match status" value="1"/>
</dbReference>
<dbReference type="InterPro" id="IPR036249">
    <property type="entry name" value="Thioredoxin-like_sf"/>
</dbReference>
<proteinExistence type="predicted"/>
<evidence type="ECO:0000313" key="3">
    <source>
        <dbReference type="EMBL" id="TWO67993.1"/>
    </source>
</evidence>
<dbReference type="PROSITE" id="PS51352">
    <property type="entry name" value="THIOREDOXIN_2"/>
    <property type="match status" value="1"/>
</dbReference>
<gene>
    <name evidence="3" type="ORF">FN976_23885</name>
</gene>
<protein>
    <submittedName>
        <fullName evidence="3">Disulfide bond formation protein DsbA</fullName>
    </submittedName>
</protein>
<dbReference type="OrthoDB" id="9780340at2"/>
<dbReference type="EMBL" id="VOBQ01000021">
    <property type="protein sequence ID" value="TWO67993.1"/>
    <property type="molecule type" value="Genomic_DNA"/>
</dbReference>
<evidence type="ECO:0000256" key="1">
    <source>
        <dbReference type="SAM" id="Phobius"/>
    </source>
</evidence>
<dbReference type="Gene3D" id="3.40.30.10">
    <property type="entry name" value="Glutaredoxin"/>
    <property type="match status" value="1"/>
</dbReference>